<accession>A0ABW5Z9M0</accession>
<dbReference type="Proteomes" id="UP001597549">
    <property type="component" value="Unassembled WGS sequence"/>
</dbReference>
<proteinExistence type="predicted"/>
<dbReference type="RefSeq" id="WP_379807131.1">
    <property type="nucleotide sequence ID" value="NZ_JBHUOL010000013.1"/>
</dbReference>
<keyword evidence="2" id="KW-1185">Reference proteome</keyword>
<name>A0ABW5Z9M0_9FLAO</name>
<evidence type="ECO:0000313" key="2">
    <source>
        <dbReference type="Proteomes" id="UP001597549"/>
    </source>
</evidence>
<gene>
    <name evidence="1" type="ORF">ACFSX9_09725</name>
</gene>
<comment type="caution">
    <text evidence="1">The sequence shown here is derived from an EMBL/GenBank/DDBJ whole genome shotgun (WGS) entry which is preliminary data.</text>
</comment>
<evidence type="ECO:0000313" key="1">
    <source>
        <dbReference type="EMBL" id="MFD2909016.1"/>
    </source>
</evidence>
<protein>
    <submittedName>
        <fullName evidence="1">Uncharacterized protein</fullName>
    </submittedName>
</protein>
<dbReference type="EMBL" id="JBHUOL010000013">
    <property type="protein sequence ID" value="MFD2909016.1"/>
    <property type="molecule type" value="Genomic_DNA"/>
</dbReference>
<organism evidence="1 2">
    <name type="scientific">Flavobacterium ardleyense</name>
    <dbReference type="NCBI Taxonomy" id="2038737"/>
    <lineage>
        <taxon>Bacteria</taxon>
        <taxon>Pseudomonadati</taxon>
        <taxon>Bacteroidota</taxon>
        <taxon>Flavobacteriia</taxon>
        <taxon>Flavobacteriales</taxon>
        <taxon>Flavobacteriaceae</taxon>
        <taxon>Flavobacterium</taxon>
    </lineage>
</organism>
<reference evidence="2" key="1">
    <citation type="journal article" date="2019" name="Int. J. Syst. Evol. Microbiol.">
        <title>The Global Catalogue of Microorganisms (GCM) 10K type strain sequencing project: providing services to taxonomists for standard genome sequencing and annotation.</title>
        <authorList>
            <consortium name="The Broad Institute Genomics Platform"/>
            <consortium name="The Broad Institute Genome Sequencing Center for Infectious Disease"/>
            <person name="Wu L."/>
            <person name="Ma J."/>
        </authorList>
    </citation>
    <scope>NUCLEOTIDE SEQUENCE [LARGE SCALE GENOMIC DNA]</scope>
    <source>
        <strain evidence="2">KCTC 52644</strain>
    </source>
</reference>
<sequence length="232" mass="26235">MRIEQDHAGKWNLNILCNVEISANNNIPKSNNQILSNAFIETLHVELYDENGISILVENEKGQSIKSNFNSGSVNIDIPITGEHKNVNGIVNFTVNEYSNLSYKEFKKNSKNVSFDLGNVQGIKLLSIEKNKAYLLLPSKNSEIEINATNKSNENFAEVAKLTIPKTIYDFSKRKDLTDESIQNFVNELSYADAYKNSQILILETNGIIENLYIYLKSEPKVLSTEIIKLQL</sequence>